<sequence>MNSRFFANRIFTTIIVLLVISSCFMTPLVSASFVHAQGIPGTGGGAAGATAGVLASAGITEPKTSCVDWWDWFINFSTCGGRSLAVWIGTGLIYITSWFLGVAGVLFNWVIDFTISPQMYSSIQGGVNGVWTAFRDVSNIIIIGMFTFIAISMILGVESFGSRKMVARVLIIAVLINFSLLFTRIIIESSNFVARQFYKAVQLQTGVPVSPAVAGANASSDAQFIAGISGRFAQLMGVAGIWDTREALMKTAENRDNGWIALLQGLLTAMVFLAAAGIFLYAAFLLIARALLFIFLLITSAPAFAAYLVPKMGDQYWSMWWGSLLRNGIFAPLLMLLLWATVSVGEGLVAATGSTGSLGSLLAEPANGGNVNALFNYLIILGMLFISVKFASSFSTKIAGLDWATTIGAGIPLGLSARLAGLAGRNFVGRGFAKRSERLGDEAGDIKGLIARVPKGAAFDRRRSFLEGRLAGLEGSKKFADKMAGSKFTLGGTDIGKQILKAAGAPGALAGDGKGVTSFGEFQKKTAEEAAKRAAEITKLSSGDETKIRAGATAVLEKQKEVLQKNIEVADRNAKAEETTRASDIRKHEDEIRIAEANRATWQRTRPAGPGRDADLDREKMRIDNARKEIDKLREQFKKNAGLDTLTKTMEDLKEKIDKVGKEAVVEGRKNVKAAGETLAQNIAYGRNTNVLSWASGGNPKNDLITRTARKEYNKKVGDAGEENRILDALKRRMGPGAPTPPHTP</sequence>
<dbReference type="Proteomes" id="UP000176377">
    <property type="component" value="Unassembled WGS sequence"/>
</dbReference>
<dbReference type="EMBL" id="MFLA01000032">
    <property type="protein sequence ID" value="OGG58534.1"/>
    <property type="molecule type" value="Genomic_DNA"/>
</dbReference>
<gene>
    <name evidence="3" type="ORF">A2765_02290</name>
</gene>
<dbReference type="AlphaFoldDB" id="A0A1F6DAU9"/>
<keyword evidence="2" id="KW-1133">Transmembrane helix</keyword>
<feature type="transmembrane region" description="Helical" evidence="2">
    <location>
        <begin position="373"/>
        <end position="391"/>
    </location>
</feature>
<feature type="transmembrane region" description="Helical" evidence="2">
    <location>
        <begin position="84"/>
        <end position="111"/>
    </location>
</feature>
<reference evidence="3 4" key="1">
    <citation type="journal article" date="2016" name="Nat. Commun.">
        <title>Thousands of microbial genomes shed light on interconnected biogeochemical processes in an aquifer system.</title>
        <authorList>
            <person name="Anantharaman K."/>
            <person name="Brown C.T."/>
            <person name="Hug L.A."/>
            <person name="Sharon I."/>
            <person name="Castelle C.J."/>
            <person name="Probst A.J."/>
            <person name="Thomas B.C."/>
            <person name="Singh A."/>
            <person name="Wilkins M.J."/>
            <person name="Karaoz U."/>
            <person name="Brodie E.L."/>
            <person name="Williams K.H."/>
            <person name="Hubbard S.S."/>
            <person name="Banfield J.F."/>
        </authorList>
    </citation>
    <scope>NUCLEOTIDE SEQUENCE [LARGE SCALE GENOMIC DNA]</scope>
</reference>
<comment type="caution">
    <text evidence="3">The sequence shown here is derived from an EMBL/GenBank/DDBJ whole genome shotgun (WGS) entry which is preliminary data.</text>
</comment>
<dbReference type="PROSITE" id="PS51257">
    <property type="entry name" value="PROKAR_LIPOPROTEIN"/>
    <property type="match status" value="1"/>
</dbReference>
<feature type="transmembrane region" description="Helical" evidence="2">
    <location>
        <begin position="259"/>
        <end position="284"/>
    </location>
</feature>
<keyword evidence="2" id="KW-0812">Transmembrane</keyword>
<organism evidence="3 4">
    <name type="scientific">Candidatus Kaiserbacteria bacterium RIFCSPHIGHO2_01_FULL_56_24</name>
    <dbReference type="NCBI Taxonomy" id="1798487"/>
    <lineage>
        <taxon>Bacteria</taxon>
        <taxon>Candidatus Kaiseribacteriota</taxon>
    </lineage>
</organism>
<evidence type="ECO:0000313" key="3">
    <source>
        <dbReference type="EMBL" id="OGG58534.1"/>
    </source>
</evidence>
<accession>A0A1F6DAU9</accession>
<proteinExistence type="predicted"/>
<keyword evidence="2" id="KW-0472">Membrane</keyword>
<keyword evidence="1" id="KW-0175">Coiled coil</keyword>
<feature type="transmembrane region" description="Helical" evidence="2">
    <location>
        <begin position="290"/>
        <end position="309"/>
    </location>
</feature>
<name>A0A1F6DAU9_9BACT</name>
<protein>
    <submittedName>
        <fullName evidence="3">Uncharacterized protein</fullName>
    </submittedName>
</protein>
<feature type="transmembrane region" description="Helical" evidence="2">
    <location>
        <begin position="329"/>
        <end position="353"/>
    </location>
</feature>
<evidence type="ECO:0000256" key="2">
    <source>
        <dbReference type="SAM" id="Phobius"/>
    </source>
</evidence>
<feature type="coiled-coil region" evidence="1">
    <location>
        <begin position="553"/>
        <end position="663"/>
    </location>
</feature>
<evidence type="ECO:0000256" key="1">
    <source>
        <dbReference type="SAM" id="Coils"/>
    </source>
</evidence>
<feature type="transmembrane region" description="Helical" evidence="2">
    <location>
        <begin position="140"/>
        <end position="160"/>
    </location>
</feature>
<evidence type="ECO:0000313" key="4">
    <source>
        <dbReference type="Proteomes" id="UP000176377"/>
    </source>
</evidence>
<feature type="transmembrane region" description="Helical" evidence="2">
    <location>
        <begin position="166"/>
        <end position="187"/>
    </location>
</feature>